<dbReference type="AlphaFoldDB" id="A0A9P6L7S4"/>
<comment type="caution">
    <text evidence="1">The sequence shown here is derived from an EMBL/GenBank/DDBJ whole genome shotgun (WGS) entry which is preliminary data.</text>
</comment>
<proteinExistence type="predicted"/>
<evidence type="ECO:0000313" key="2">
    <source>
        <dbReference type="Proteomes" id="UP000736335"/>
    </source>
</evidence>
<dbReference type="Proteomes" id="UP000736335">
    <property type="component" value="Unassembled WGS sequence"/>
</dbReference>
<accession>A0A9P6L7S4</accession>
<dbReference type="EMBL" id="WIUZ02000006">
    <property type="protein sequence ID" value="KAF9786324.1"/>
    <property type="molecule type" value="Genomic_DNA"/>
</dbReference>
<sequence length="106" mass="11888">MTIFPPLVLITSALLQTPLSRCKYALLSKYNLKKLHITKGLPHAISREYYRGDVRIQYSCVITPVARGREIEHLGTRTLIEFPFGVSCGGSEIAYVERRVPRGPAS</sequence>
<keyword evidence="2" id="KW-1185">Reference proteome</keyword>
<organism evidence="1 2">
    <name type="scientific">Thelephora terrestris</name>
    <dbReference type="NCBI Taxonomy" id="56493"/>
    <lineage>
        <taxon>Eukaryota</taxon>
        <taxon>Fungi</taxon>
        <taxon>Dikarya</taxon>
        <taxon>Basidiomycota</taxon>
        <taxon>Agaricomycotina</taxon>
        <taxon>Agaricomycetes</taxon>
        <taxon>Thelephorales</taxon>
        <taxon>Thelephoraceae</taxon>
        <taxon>Thelephora</taxon>
    </lineage>
</organism>
<gene>
    <name evidence="1" type="ORF">BJ322DRAFT_781259</name>
</gene>
<evidence type="ECO:0000313" key="1">
    <source>
        <dbReference type="EMBL" id="KAF9786324.1"/>
    </source>
</evidence>
<name>A0A9P6L7S4_9AGAM</name>
<protein>
    <submittedName>
        <fullName evidence="1">Uncharacterized protein</fullName>
    </submittedName>
</protein>
<reference evidence="1" key="1">
    <citation type="journal article" date="2020" name="Nat. Commun.">
        <title>Large-scale genome sequencing of mycorrhizal fungi provides insights into the early evolution of symbiotic traits.</title>
        <authorList>
            <person name="Miyauchi S."/>
            <person name="Kiss E."/>
            <person name="Kuo A."/>
            <person name="Drula E."/>
            <person name="Kohler A."/>
            <person name="Sanchez-Garcia M."/>
            <person name="Morin E."/>
            <person name="Andreopoulos B."/>
            <person name="Barry K.W."/>
            <person name="Bonito G."/>
            <person name="Buee M."/>
            <person name="Carver A."/>
            <person name="Chen C."/>
            <person name="Cichocki N."/>
            <person name="Clum A."/>
            <person name="Culley D."/>
            <person name="Crous P.W."/>
            <person name="Fauchery L."/>
            <person name="Girlanda M."/>
            <person name="Hayes R.D."/>
            <person name="Keri Z."/>
            <person name="LaButti K."/>
            <person name="Lipzen A."/>
            <person name="Lombard V."/>
            <person name="Magnuson J."/>
            <person name="Maillard F."/>
            <person name="Murat C."/>
            <person name="Nolan M."/>
            <person name="Ohm R.A."/>
            <person name="Pangilinan J."/>
            <person name="Pereira M.F."/>
            <person name="Perotto S."/>
            <person name="Peter M."/>
            <person name="Pfister S."/>
            <person name="Riley R."/>
            <person name="Sitrit Y."/>
            <person name="Stielow J.B."/>
            <person name="Szollosi G."/>
            <person name="Zifcakova L."/>
            <person name="Stursova M."/>
            <person name="Spatafora J.W."/>
            <person name="Tedersoo L."/>
            <person name="Vaario L.M."/>
            <person name="Yamada A."/>
            <person name="Yan M."/>
            <person name="Wang P."/>
            <person name="Xu J."/>
            <person name="Bruns T."/>
            <person name="Baldrian P."/>
            <person name="Vilgalys R."/>
            <person name="Dunand C."/>
            <person name="Henrissat B."/>
            <person name="Grigoriev I.V."/>
            <person name="Hibbett D."/>
            <person name="Nagy L.G."/>
            <person name="Martin F.M."/>
        </authorList>
    </citation>
    <scope>NUCLEOTIDE SEQUENCE</scope>
    <source>
        <strain evidence="1">UH-Tt-Lm1</strain>
    </source>
</reference>
<reference evidence="1" key="2">
    <citation type="submission" date="2020-11" db="EMBL/GenBank/DDBJ databases">
        <authorList>
            <consortium name="DOE Joint Genome Institute"/>
            <person name="Kuo A."/>
            <person name="Miyauchi S."/>
            <person name="Kiss E."/>
            <person name="Drula E."/>
            <person name="Kohler A."/>
            <person name="Sanchez-Garcia M."/>
            <person name="Andreopoulos B."/>
            <person name="Barry K.W."/>
            <person name="Bonito G."/>
            <person name="Buee M."/>
            <person name="Carver A."/>
            <person name="Chen C."/>
            <person name="Cichocki N."/>
            <person name="Clum A."/>
            <person name="Culley D."/>
            <person name="Crous P.W."/>
            <person name="Fauchery L."/>
            <person name="Girlanda M."/>
            <person name="Hayes R."/>
            <person name="Keri Z."/>
            <person name="Labutti K."/>
            <person name="Lipzen A."/>
            <person name="Lombard V."/>
            <person name="Magnuson J."/>
            <person name="Maillard F."/>
            <person name="Morin E."/>
            <person name="Murat C."/>
            <person name="Nolan M."/>
            <person name="Ohm R."/>
            <person name="Pangilinan J."/>
            <person name="Pereira M."/>
            <person name="Perotto S."/>
            <person name="Peter M."/>
            <person name="Riley R."/>
            <person name="Sitrit Y."/>
            <person name="Stielow B."/>
            <person name="Szollosi G."/>
            <person name="Zifcakova L."/>
            <person name="Stursova M."/>
            <person name="Spatafora J.W."/>
            <person name="Tedersoo L."/>
            <person name="Vaario L.-M."/>
            <person name="Yamada A."/>
            <person name="Yan M."/>
            <person name="Wang P."/>
            <person name="Xu J."/>
            <person name="Bruns T."/>
            <person name="Baldrian P."/>
            <person name="Vilgalys R."/>
            <person name="Henrissat B."/>
            <person name="Grigoriev I.V."/>
            <person name="Hibbett D."/>
            <person name="Nagy L.G."/>
            <person name="Martin F.M."/>
        </authorList>
    </citation>
    <scope>NUCLEOTIDE SEQUENCE</scope>
    <source>
        <strain evidence="1">UH-Tt-Lm1</strain>
    </source>
</reference>